<evidence type="ECO:0000256" key="1">
    <source>
        <dbReference type="SAM" id="MobiDB-lite"/>
    </source>
</evidence>
<proteinExistence type="predicted"/>
<keyword evidence="3" id="KW-1185">Reference proteome</keyword>
<feature type="compositionally biased region" description="Pro residues" evidence="1">
    <location>
        <begin position="260"/>
        <end position="275"/>
    </location>
</feature>
<feature type="region of interest" description="Disordered" evidence="1">
    <location>
        <begin position="243"/>
        <end position="308"/>
    </location>
</feature>
<feature type="compositionally biased region" description="Basic residues" evidence="1">
    <location>
        <begin position="246"/>
        <end position="257"/>
    </location>
</feature>
<evidence type="ECO:0000313" key="3">
    <source>
        <dbReference type="Proteomes" id="UP000784294"/>
    </source>
</evidence>
<evidence type="ECO:0000313" key="2">
    <source>
        <dbReference type="EMBL" id="VEL09131.1"/>
    </source>
</evidence>
<dbReference type="Proteomes" id="UP000784294">
    <property type="component" value="Unassembled WGS sequence"/>
</dbReference>
<sequence>MRFKPMLAYNTTSNSSAIIQPTNPDNPQGALDRSPNTLVDNFLSLCLAEDTDKGHQPPFSRQTLDSSDARGALPSSSPRPVVRMVWPNAIKKPTQGNTSSESMLTISGAHLPVSEPPELSERVNWPHESNCKMCAKFHGEECTQACPVNNGFHIPPTLTITNIPTTSITAASSGLQGRNVVSGVKSMPSFTSPTSRKIKSFRRPMCSANRVSAIGDPGFVEPCVATSDFRSGNLLRIWLERQQQHQQKKNYHHHSHHPLLSPPPPPPSPPQPPRSPHFSPSLFLPTNHNNHSPHRHGQRRTGDSEPSIEWNELPTRVLEQALIPNRSAHMRPELIAHETLVTPAVCGRPPNTHSGHIRGFQFVEFPQVACSPVPPHQPSYHEIPQDANPGHRSHHHHYHDHHLHYWHHRQYHRGKFAGALQSGCV</sequence>
<reference evidence="2" key="1">
    <citation type="submission" date="2018-11" db="EMBL/GenBank/DDBJ databases">
        <authorList>
            <consortium name="Pathogen Informatics"/>
        </authorList>
    </citation>
    <scope>NUCLEOTIDE SEQUENCE</scope>
</reference>
<organism evidence="2 3">
    <name type="scientific">Protopolystoma xenopodis</name>
    <dbReference type="NCBI Taxonomy" id="117903"/>
    <lineage>
        <taxon>Eukaryota</taxon>
        <taxon>Metazoa</taxon>
        <taxon>Spiralia</taxon>
        <taxon>Lophotrochozoa</taxon>
        <taxon>Platyhelminthes</taxon>
        <taxon>Monogenea</taxon>
        <taxon>Polyopisthocotylea</taxon>
        <taxon>Polystomatidea</taxon>
        <taxon>Polystomatidae</taxon>
        <taxon>Protopolystoma</taxon>
    </lineage>
</organism>
<feature type="region of interest" description="Disordered" evidence="1">
    <location>
        <begin position="14"/>
        <end position="35"/>
    </location>
</feature>
<accession>A0A3S5A7J0</accession>
<feature type="region of interest" description="Disordered" evidence="1">
    <location>
        <begin position="51"/>
        <end position="80"/>
    </location>
</feature>
<name>A0A3S5A7J0_9PLAT</name>
<comment type="caution">
    <text evidence="2">The sequence shown here is derived from an EMBL/GenBank/DDBJ whole genome shotgun (WGS) entry which is preliminary data.</text>
</comment>
<dbReference type="AlphaFoldDB" id="A0A3S5A7J0"/>
<protein>
    <submittedName>
        <fullName evidence="2">Uncharacterized protein</fullName>
    </submittedName>
</protein>
<gene>
    <name evidence="2" type="ORF">PXEA_LOCUS2571</name>
</gene>
<dbReference type="EMBL" id="CAAALY010005533">
    <property type="protein sequence ID" value="VEL09131.1"/>
    <property type="molecule type" value="Genomic_DNA"/>
</dbReference>
<feature type="compositionally biased region" description="Polar residues" evidence="1">
    <location>
        <begin position="14"/>
        <end position="26"/>
    </location>
</feature>